<dbReference type="Pfam" id="PF01943">
    <property type="entry name" value="Polysacc_synt"/>
    <property type="match status" value="1"/>
</dbReference>
<dbReference type="EMBL" id="AP018694">
    <property type="protein sequence ID" value="BBE18138.1"/>
    <property type="molecule type" value="Genomic_DNA"/>
</dbReference>
<dbReference type="KEGG" id="anf:AQPE_2298"/>
<protein>
    <submittedName>
        <fullName evidence="7">Polysaccharide biosynthesis protein</fullName>
    </submittedName>
</protein>
<reference evidence="7" key="1">
    <citation type="journal article" date="2020" name="Int. J. Syst. Evol. Microbiol.">
        <title>Aquipluma nitroreducens gen. nov. sp. nov., a novel facultatively anaerobic bacterium isolated from a freshwater lake.</title>
        <authorList>
            <person name="Watanabe M."/>
            <person name="Kojima H."/>
            <person name="Fukui M."/>
        </authorList>
    </citation>
    <scope>NUCLEOTIDE SEQUENCE</scope>
    <source>
        <strain evidence="7">MeG22</strain>
    </source>
</reference>
<feature type="transmembrane region" description="Helical" evidence="6">
    <location>
        <begin position="311"/>
        <end position="330"/>
    </location>
</feature>
<accession>A0A5K7S989</accession>
<feature type="transmembrane region" description="Helical" evidence="6">
    <location>
        <begin position="12"/>
        <end position="28"/>
    </location>
</feature>
<organism evidence="7 8">
    <name type="scientific">Aquipluma nitroreducens</name>
    <dbReference type="NCBI Taxonomy" id="2010828"/>
    <lineage>
        <taxon>Bacteria</taxon>
        <taxon>Pseudomonadati</taxon>
        <taxon>Bacteroidota</taxon>
        <taxon>Bacteroidia</taxon>
        <taxon>Marinilabiliales</taxon>
        <taxon>Prolixibacteraceae</taxon>
        <taxon>Aquipluma</taxon>
    </lineage>
</organism>
<proteinExistence type="predicted"/>
<name>A0A5K7S989_9BACT</name>
<dbReference type="InterPro" id="IPR050833">
    <property type="entry name" value="Poly_Biosynth_Transport"/>
</dbReference>
<dbReference type="AlphaFoldDB" id="A0A5K7S989"/>
<feature type="transmembrane region" description="Helical" evidence="6">
    <location>
        <begin position="152"/>
        <end position="173"/>
    </location>
</feature>
<evidence type="ECO:0000256" key="1">
    <source>
        <dbReference type="ARBA" id="ARBA00004651"/>
    </source>
</evidence>
<evidence type="ECO:0000256" key="4">
    <source>
        <dbReference type="ARBA" id="ARBA00022989"/>
    </source>
</evidence>
<feature type="transmembrane region" description="Helical" evidence="6">
    <location>
        <begin position="375"/>
        <end position="395"/>
    </location>
</feature>
<dbReference type="Proteomes" id="UP001193389">
    <property type="component" value="Chromosome"/>
</dbReference>
<dbReference type="PANTHER" id="PTHR30250:SF11">
    <property type="entry name" value="O-ANTIGEN TRANSPORTER-RELATED"/>
    <property type="match status" value="1"/>
</dbReference>
<evidence type="ECO:0000256" key="6">
    <source>
        <dbReference type="SAM" id="Phobius"/>
    </source>
</evidence>
<feature type="transmembrane region" description="Helical" evidence="6">
    <location>
        <begin position="268"/>
        <end position="291"/>
    </location>
</feature>
<dbReference type="GO" id="GO:0005886">
    <property type="term" value="C:plasma membrane"/>
    <property type="evidence" value="ECO:0007669"/>
    <property type="project" value="UniProtKB-SubCell"/>
</dbReference>
<feature type="transmembrane region" description="Helical" evidence="6">
    <location>
        <begin position="117"/>
        <end position="140"/>
    </location>
</feature>
<feature type="transmembrane region" description="Helical" evidence="6">
    <location>
        <begin position="401"/>
        <end position="423"/>
    </location>
</feature>
<comment type="subcellular location">
    <subcellularLocation>
        <location evidence="1">Cell membrane</location>
        <topology evidence="1">Multi-pass membrane protein</topology>
    </subcellularLocation>
</comment>
<feature type="transmembrane region" description="Helical" evidence="6">
    <location>
        <begin position="350"/>
        <end position="368"/>
    </location>
</feature>
<keyword evidence="5 6" id="KW-0472">Membrane</keyword>
<evidence type="ECO:0000256" key="2">
    <source>
        <dbReference type="ARBA" id="ARBA00022475"/>
    </source>
</evidence>
<sequence length="490" mass="56111">MGALKKLAGETAIYGMSSIIGRFLNWWLVPYYSRIFLPEEYGVVTNLYSYVAFLLVILTFGMETGFFRYANKSQQNDKIYSTSAFSLFGSSILFVIIAFIFSGNFAEFLDYPNSEKYIQWLAVIVALDAGTAIPFANLRLEGKAIRFATLKMVNIFFNIFFNVFFLTICPRILKSDPESFVSFIYHPEFGVGYVFVANLLASVITLIMLIPEIRKIKLIFDWRLFREMFWYSFPILLVGIAGMINQNIDKILIPKLIPTDQKPMEQLGIYGANYKLAVLMNMFIQAFRYSFEPFFFSQKQNSDSRIVYAQVMKYFIIFGLLIFLGITLFIDFFKIVIGAEYHSGLKVVPSVLMANLFLGIYFNLSLWYKLSDKTWMGALIGGIGAVLTIGFNVMMIPTMGYMGSAYAVLLCFVLMTIISYVVGQKYYRVDYDLKRILLYFAVAIGFYSISGTVHFSMAVAQYALNISLFAAFLIVVFFAEKKEIKRLIKR</sequence>
<keyword evidence="2" id="KW-1003">Cell membrane</keyword>
<gene>
    <name evidence="7" type="ORF">AQPE_2298</name>
</gene>
<feature type="transmembrane region" description="Helical" evidence="6">
    <location>
        <begin position="79"/>
        <end position="105"/>
    </location>
</feature>
<feature type="transmembrane region" description="Helical" evidence="6">
    <location>
        <begin position="230"/>
        <end position="248"/>
    </location>
</feature>
<feature type="transmembrane region" description="Helical" evidence="6">
    <location>
        <begin position="462"/>
        <end position="480"/>
    </location>
</feature>
<keyword evidence="4 6" id="KW-1133">Transmembrane helix</keyword>
<dbReference type="PANTHER" id="PTHR30250">
    <property type="entry name" value="PST FAMILY PREDICTED COLANIC ACID TRANSPORTER"/>
    <property type="match status" value="1"/>
</dbReference>
<evidence type="ECO:0000256" key="5">
    <source>
        <dbReference type="ARBA" id="ARBA00023136"/>
    </source>
</evidence>
<evidence type="ECO:0000313" key="8">
    <source>
        <dbReference type="Proteomes" id="UP001193389"/>
    </source>
</evidence>
<dbReference type="RefSeq" id="WP_318351068.1">
    <property type="nucleotide sequence ID" value="NZ_AP018694.1"/>
</dbReference>
<dbReference type="InterPro" id="IPR002797">
    <property type="entry name" value="Polysacc_synth"/>
</dbReference>
<feature type="transmembrane region" description="Helical" evidence="6">
    <location>
        <begin position="48"/>
        <end position="67"/>
    </location>
</feature>
<evidence type="ECO:0000313" key="7">
    <source>
        <dbReference type="EMBL" id="BBE18138.1"/>
    </source>
</evidence>
<feature type="transmembrane region" description="Helical" evidence="6">
    <location>
        <begin position="435"/>
        <end position="456"/>
    </location>
</feature>
<feature type="transmembrane region" description="Helical" evidence="6">
    <location>
        <begin position="193"/>
        <end position="210"/>
    </location>
</feature>
<keyword evidence="8" id="KW-1185">Reference proteome</keyword>
<keyword evidence="3 6" id="KW-0812">Transmembrane</keyword>
<evidence type="ECO:0000256" key="3">
    <source>
        <dbReference type="ARBA" id="ARBA00022692"/>
    </source>
</evidence>